<dbReference type="AlphaFoldDB" id="A0A9W8ISJ2"/>
<keyword evidence="4" id="KW-1185">Reference proteome</keyword>
<dbReference type="Pfam" id="PF01926">
    <property type="entry name" value="MMR_HSR1"/>
    <property type="match status" value="1"/>
</dbReference>
<gene>
    <name evidence="3" type="ORF">H1R20_g15334</name>
</gene>
<feature type="domain" description="G" evidence="2">
    <location>
        <begin position="22"/>
        <end position="125"/>
    </location>
</feature>
<dbReference type="Gene3D" id="3.40.50.300">
    <property type="entry name" value="P-loop containing nucleotide triphosphate hydrolases"/>
    <property type="match status" value="1"/>
</dbReference>
<protein>
    <recommendedName>
        <fullName evidence="2">G domain-containing protein</fullName>
    </recommendedName>
</protein>
<feature type="coiled-coil region" evidence="1">
    <location>
        <begin position="271"/>
        <end position="298"/>
    </location>
</feature>
<evidence type="ECO:0000259" key="2">
    <source>
        <dbReference type="Pfam" id="PF01926"/>
    </source>
</evidence>
<dbReference type="InterPro" id="IPR006073">
    <property type="entry name" value="GTP-bd"/>
</dbReference>
<dbReference type="InterPro" id="IPR027417">
    <property type="entry name" value="P-loop_NTPase"/>
</dbReference>
<sequence>MPGNYSADTALTDARETDIVIPIMGVTGAGKSSFINTLLDHFGIVKRFEVGSALASCTSQLESVVIEGQTNNWRRIRGHRIIIVDTPGFDNTYAECFETLQQIARWLEESYRKKMVLGGVIYLHDISQTRLTGTARGDLEIFNRLCGESALDKVVLVTSHWGTAPEQNFDKREEELKKRYWNTMMDGGARVERLVAGEEQASAWKIVHSILERVETRAIQQIRSEGLQIQRELVDQRKLLPQTHAALELRAHFEQMIEAQTRMQALKAAGSAEAMAQLEEHEAKVKQMAQQIENMKAPFPMRLVQWIKLVVGRWIWAG</sequence>
<dbReference type="Proteomes" id="UP001140091">
    <property type="component" value="Unassembled WGS sequence"/>
</dbReference>
<feature type="non-terminal residue" evidence="3">
    <location>
        <position position="318"/>
    </location>
</feature>
<dbReference type="SUPFAM" id="SSF52540">
    <property type="entry name" value="P-loop containing nucleoside triphosphate hydrolases"/>
    <property type="match status" value="1"/>
</dbReference>
<name>A0A9W8ISJ2_9AGAR</name>
<evidence type="ECO:0000256" key="1">
    <source>
        <dbReference type="SAM" id="Coils"/>
    </source>
</evidence>
<dbReference type="OrthoDB" id="8954335at2759"/>
<organism evidence="3 4">
    <name type="scientific">Candolleomyces eurysporus</name>
    <dbReference type="NCBI Taxonomy" id="2828524"/>
    <lineage>
        <taxon>Eukaryota</taxon>
        <taxon>Fungi</taxon>
        <taxon>Dikarya</taxon>
        <taxon>Basidiomycota</taxon>
        <taxon>Agaricomycotina</taxon>
        <taxon>Agaricomycetes</taxon>
        <taxon>Agaricomycetidae</taxon>
        <taxon>Agaricales</taxon>
        <taxon>Agaricineae</taxon>
        <taxon>Psathyrellaceae</taxon>
        <taxon>Candolleomyces</taxon>
    </lineage>
</organism>
<reference evidence="3" key="1">
    <citation type="submission" date="2022-06" db="EMBL/GenBank/DDBJ databases">
        <title>Genome Sequence of Candolleomyces eurysporus.</title>
        <authorList>
            <person name="Buettner E."/>
        </authorList>
    </citation>
    <scope>NUCLEOTIDE SEQUENCE</scope>
    <source>
        <strain evidence="3">VTCC 930004</strain>
    </source>
</reference>
<comment type="caution">
    <text evidence="3">The sequence shown here is derived from an EMBL/GenBank/DDBJ whole genome shotgun (WGS) entry which is preliminary data.</text>
</comment>
<proteinExistence type="predicted"/>
<accession>A0A9W8ISJ2</accession>
<dbReference type="GO" id="GO:0005525">
    <property type="term" value="F:GTP binding"/>
    <property type="evidence" value="ECO:0007669"/>
    <property type="project" value="InterPro"/>
</dbReference>
<keyword evidence="1" id="KW-0175">Coiled coil</keyword>
<evidence type="ECO:0000313" key="4">
    <source>
        <dbReference type="Proteomes" id="UP001140091"/>
    </source>
</evidence>
<evidence type="ECO:0000313" key="3">
    <source>
        <dbReference type="EMBL" id="KAJ2921752.1"/>
    </source>
</evidence>
<dbReference type="EMBL" id="JANBPK010001553">
    <property type="protein sequence ID" value="KAJ2921752.1"/>
    <property type="molecule type" value="Genomic_DNA"/>
</dbReference>